<evidence type="ECO:0000313" key="3">
    <source>
        <dbReference type="Proteomes" id="UP001595752"/>
    </source>
</evidence>
<dbReference type="Gene3D" id="1.25.40.10">
    <property type="entry name" value="Tetratricopeptide repeat domain"/>
    <property type="match status" value="1"/>
</dbReference>
<dbReference type="InterPro" id="IPR019734">
    <property type="entry name" value="TPR_rpt"/>
</dbReference>
<dbReference type="SUPFAM" id="SSF48452">
    <property type="entry name" value="TPR-like"/>
    <property type="match status" value="1"/>
</dbReference>
<comment type="caution">
    <text evidence="2">The sequence shown here is derived from an EMBL/GenBank/DDBJ whole genome shotgun (WGS) entry which is preliminary data.</text>
</comment>
<name>A0ABV8B988_9BACI</name>
<organism evidence="2 3">
    <name type="scientific">Bacillus songklensis</name>
    <dbReference type="NCBI Taxonomy" id="1069116"/>
    <lineage>
        <taxon>Bacteria</taxon>
        <taxon>Bacillati</taxon>
        <taxon>Bacillota</taxon>
        <taxon>Bacilli</taxon>
        <taxon>Bacillales</taxon>
        <taxon>Bacillaceae</taxon>
        <taxon>Bacillus</taxon>
    </lineage>
</organism>
<evidence type="ECO:0008006" key="4">
    <source>
        <dbReference type="Google" id="ProtNLM"/>
    </source>
</evidence>
<dbReference type="InterPro" id="IPR011990">
    <property type="entry name" value="TPR-like_helical_dom_sf"/>
</dbReference>
<dbReference type="Proteomes" id="UP001595752">
    <property type="component" value="Unassembled WGS sequence"/>
</dbReference>
<sequence>MENQQLVTVIHDNQSIQLHINRMAIYHVCTIIEAVNAESECFYLFFYKNQFLTGRKASQLNRQSRIETVFKQGIVFHFPHPLIKALLTKNQPFIFQNFNQLLKNVQRQYSPQETMMIFSFFDSFIQKEKLIKLMTNSFYQYRRNGQLFLAYRIIRILRDFAPESKLAQEICNHIQYLKYAKLYDLPDQTLQEKDPLYAEQLHFQQRENERFFSLLQTSLTKEDRWIDMAALYIDQFIQSKEPDTDAYHVLFSFLSRHFSEEETSDLLQDLCTRGPVFPQLREDLFDLWMNLQRYNEAVQLLAEQQAPLTPSQYEQLIDALENSSLASDRLHIEKMNALLIYQTHPEKLEKLLRLCIPLLLRKYDLTFVKEWVQPFERLNFALPTVQKVKKMVEMTEDPDQQLGLGKLYYQMNQLEKAVECFSWEMELKPTDPVPVQWLTKVYRELGMIEESKAYEYMYSNMQKYA</sequence>
<dbReference type="PROSITE" id="PS50005">
    <property type="entry name" value="TPR"/>
    <property type="match status" value="1"/>
</dbReference>
<proteinExistence type="predicted"/>
<feature type="repeat" description="TPR" evidence="1">
    <location>
        <begin position="398"/>
        <end position="431"/>
    </location>
</feature>
<keyword evidence="1" id="KW-0802">TPR repeat</keyword>
<reference evidence="3" key="1">
    <citation type="journal article" date="2019" name="Int. J. Syst. Evol. Microbiol.">
        <title>The Global Catalogue of Microorganisms (GCM) 10K type strain sequencing project: providing services to taxonomists for standard genome sequencing and annotation.</title>
        <authorList>
            <consortium name="The Broad Institute Genomics Platform"/>
            <consortium name="The Broad Institute Genome Sequencing Center for Infectious Disease"/>
            <person name="Wu L."/>
            <person name="Ma J."/>
        </authorList>
    </citation>
    <scope>NUCLEOTIDE SEQUENCE [LARGE SCALE GENOMIC DNA]</scope>
    <source>
        <strain evidence="3">CCUG 61889</strain>
    </source>
</reference>
<dbReference type="RefSeq" id="WP_377918350.1">
    <property type="nucleotide sequence ID" value="NZ_JBHRZT010000072.1"/>
</dbReference>
<keyword evidence="3" id="KW-1185">Reference proteome</keyword>
<dbReference type="EMBL" id="JBHRZT010000072">
    <property type="protein sequence ID" value="MFC3885976.1"/>
    <property type="molecule type" value="Genomic_DNA"/>
</dbReference>
<accession>A0ABV8B988</accession>
<protein>
    <recommendedName>
        <fullName evidence="4">Tetratricopeptide repeat protein</fullName>
    </recommendedName>
</protein>
<evidence type="ECO:0000313" key="2">
    <source>
        <dbReference type="EMBL" id="MFC3885976.1"/>
    </source>
</evidence>
<evidence type="ECO:0000256" key="1">
    <source>
        <dbReference type="PROSITE-ProRule" id="PRU00339"/>
    </source>
</evidence>
<gene>
    <name evidence="2" type="ORF">ACFOU2_21860</name>
</gene>